<dbReference type="SUPFAM" id="SSF51182">
    <property type="entry name" value="RmlC-like cupins"/>
    <property type="match status" value="1"/>
</dbReference>
<keyword evidence="2" id="KW-1185">Reference proteome</keyword>
<dbReference type="InterPro" id="IPR011051">
    <property type="entry name" value="RmlC_Cupin_sf"/>
</dbReference>
<accession>G2QMT3</accession>
<dbReference type="InterPro" id="IPR014710">
    <property type="entry name" value="RmlC-like_jellyroll"/>
</dbReference>
<evidence type="ECO:0000313" key="2">
    <source>
        <dbReference type="Proteomes" id="UP000007322"/>
    </source>
</evidence>
<dbReference type="Gene3D" id="2.60.120.10">
    <property type="entry name" value="Jelly Rolls"/>
    <property type="match status" value="2"/>
</dbReference>
<dbReference type="PANTHER" id="PTHR41517">
    <property type="entry name" value="1,2-DIOXYGENASE PROTEIN-RELATED"/>
    <property type="match status" value="1"/>
</dbReference>
<dbReference type="EMBL" id="CP003007">
    <property type="protein sequence ID" value="AEO60473.1"/>
    <property type="molecule type" value="Genomic_DNA"/>
</dbReference>
<dbReference type="Proteomes" id="UP000007322">
    <property type="component" value="Chromosome 6"/>
</dbReference>
<sequence length="244" mass="27317">MATKDTTSTKEQYYAALASNNVSPLWTVLSKMVPPRVNPTAQVTSWPYESICSLLMDSGTLITAEEAERQLILPGQTAPAHRHVALVLRFIVEGSRGFTAGVILTPSWHWHDHGSEGMGPMVWLDGLDLPVYRFLPKFPWAQTAAALDANPAEMYARYEYRLENGAYLSQAIGAREERVAAGTTTRSILQRRVQVRWKARDTFSVPAWSAVSHRYTLEEGNAYLFAVNDMPMIEALGLYRQEVV</sequence>
<dbReference type="KEGG" id="mtm:MYCTH_2120498"/>
<dbReference type="PANTHER" id="PTHR41517:SF1">
    <property type="entry name" value="CUPIN"/>
    <property type="match status" value="1"/>
</dbReference>
<dbReference type="OrthoDB" id="2205143at2759"/>
<dbReference type="AlphaFoldDB" id="G2QMT3"/>
<dbReference type="STRING" id="573729.G2QMT3"/>
<dbReference type="RefSeq" id="XP_003665718.1">
    <property type="nucleotide sequence ID" value="XM_003665670.1"/>
</dbReference>
<dbReference type="InterPro" id="IPR047183">
    <property type="entry name" value="GDO-like"/>
</dbReference>
<dbReference type="GeneID" id="11511509"/>
<dbReference type="InParanoid" id="G2QMT3"/>
<reference evidence="1 2" key="1">
    <citation type="journal article" date="2011" name="Nat. Biotechnol.">
        <title>Comparative genomic analysis of the thermophilic biomass-degrading fungi Myceliophthora thermophila and Thielavia terrestris.</title>
        <authorList>
            <person name="Berka R.M."/>
            <person name="Grigoriev I.V."/>
            <person name="Otillar R."/>
            <person name="Salamov A."/>
            <person name="Grimwood J."/>
            <person name="Reid I."/>
            <person name="Ishmael N."/>
            <person name="John T."/>
            <person name="Darmond C."/>
            <person name="Moisan M.-C."/>
            <person name="Henrissat B."/>
            <person name="Coutinho P.M."/>
            <person name="Lombard V."/>
            <person name="Natvig D.O."/>
            <person name="Lindquist E."/>
            <person name="Schmutz J."/>
            <person name="Lucas S."/>
            <person name="Harris P."/>
            <person name="Powlowski J."/>
            <person name="Bellemare A."/>
            <person name="Taylor D."/>
            <person name="Butler G."/>
            <person name="de Vries R.P."/>
            <person name="Allijn I.E."/>
            <person name="van den Brink J."/>
            <person name="Ushinsky S."/>
            <person name="Storms R."/>
            <person name="Powell A.J."/>
            <person name="Paulsen I.T."/>
            <person name="Elbourne L.D.H."/>
            <person name="Baker S.E."/>
            <person name="Magnuson J."/>
            <person name="LaBoissiere S."/>
            <person name="Clutterbuck A.J."/>
            <person name="Martinez D."/>
            <person name="Wogulis M."/>
            <person name="de Leon A.L."/>
            <person name="Rey M.W."/>
            <person name="Tsang A."/>
        </authorList>
    </citation>
    <scope>NUCLEOTIDE SEQUENCE [LARGE SCALE GENOMIC DNA]</scope>
    <source>
        <strain evidence="2">ATCC 42464 / BCRC 31852 / DSM 1799</strain>
    </source>
</reference>
<evidence type="ECO:0000313" key="1">
    <source>
        <dbReference type="EMBL" id="AEO60473.1"/>
    </source>
</evidence>
<dbReference type="GO" id="GO:0051213">
    <property type="term" value="F:dioxygenase activity"/>
    <property type="evidence" value="ECO:0007669"/>
    <property type="project" value="InterPro"/>
</dbReference>
<dbReference type="OMA" id="MPTMATF"/>
<proteinExistence type="predicted"/>
<dbReference type="VEuPathDB" id="FungiDB:MYCTH_2120498"/>
<organism evidence="1 2">
    <name type="scientific">Thermothelomyces thermophilus (strain ATCC 42464 / BCRC 31852 / DSM 1799)</name>
    <name type="common">Sporotrichum thermophile</name>
    <dbReference type="NCBI Taxonomy" id="573729"/>
    <lineage>
        <taxon>Eukaryota</taxon>
        <taxon>Fungi</taxon>
        <taxon>Dikarya</taxon>
        <taxon>Ascomycota</taxon>
        <taxon>Pezizomycotina</taxon>
        <taxon>Sordariomycetes</taxon>
        <taxon>Sordariomycetidae</taxon>
        <taxon>Sordariales</taxon>
        <taxon>Chaetomiaceae</taxon>
        <taxon>Thermothelomyces</taxon>
    </lineage>
</organism>
<gene>
    <name evidence="1" type="ORF">MYCTH_2120498</name>
</gene>
<protein>
    <submittedName>
        <fullName evidence="1">Uncharacterized protein</fullName>
    </submittedName>
</protein>
<name>G2QMT3_THET4</name>
<dbReference type="eggNOG" id="ENOG502R6B0">
    <property type="taxonomic scope" value="Eukaryota"/>
</dbReference>
<dbReference type="HOGENOM" id="CLU_060572_1_0_1"/>